<name>A0A8B9N3Q0_9AVES</name>
<reference evidence="1" key="1">
    <citation type="submission" date="2025-08" db="UniProtKB">
        <authorList>
            <consortium name="Ensembl"/>
        </authorList>
    </citation>
    <scope>IDENTIFICATION</scope>
</reference>
<sequence length="63" mass="6910">MLSQLAAEQSFLSPGHPSDGLLYVHCLPGKRKALKLNFANPPFKSTARFTLNTSGVPFQNPHM</sequence>
<proteinExistence type="predicted"/>
<dbReference type="Ensembl" id="ENSANIT00000017019.1">
    <property type="protein sequence ID" value="ENSANIP00000016456.1"/>
    <property type="gene ID" value="ENSANIG00000011192.1"/>
</dbReference>
<keyword evidence="2" id="KW-1185">Reference proteome</keyword>
<dbReference type="AlphaFoldDB" id="A0A8B9N3Q0"/>
<accession>A0A8B9N3Q0</accession>
<dbReference type="Proteomes" id="UP000694541">
    <property type="component" value="Unplaced"/>
</dbReference>
<evidence type="ECO:0000313" key="2">
    <source>
        <dbReference type="Proteomes" id="UP000694541"/>
    </source>
</evidence>
<protein>
    <submittedName>
        <fullName evidence="1">Uncharacterized protein</fullName>
    </submittedName>
</protein>
<organism evidence="1 2">
    <name type="scientific">Accipiter nisus</name>
    <name type="common">Eurasian sparrowhawk</name>
    <dbReference type="NCBI Taxonomy" id="211598"/>
    <lineage>
        <taxon>Eukaryota</taxon>
        <taxon>Metazoa</taxon>
        <taxon>Chordata</taxon>
        <taxon>Craniata</taxon>
        <taxon>Vertebrata</taxon>
        <taxon>Euteleostomi</taxon>
        <taxon>Archelosauria</taxon>
        <taxon>Archosauria</taxon>
        <taxon>Dinosauria</taxon>
        <taxon>Saurischia</taxon>
        <taxon>Theropoda</taxon>
        <taxon>Coelurosauria</taxon>
        <taxon>Aves</taxon>
        <taxon>Neognathae</taxon>
        <taxon>Neoaves</taxon>
        <taxon>Telluraves</taxon>
        <taxon>Accipitrimorphae</taxon>
        <taxon>Accipitriformes</taxon>
        <taxon>Accipitridae</taxon>
        <taxon>Accipitrinae</taxon>
        <taxon>Accipiter</taxon>
    </lineage>
</organism>
<evidence type="ECO:0000313" key="1">
    <source>
        <dbReference type="Ensembl" id="ENSANIP00000016456.1"/>
    </source>
</evidence>
<reference evidence="1" key="2">
    <citation type="submission" date="2025-09" db="UniProtKB">
        <authorList>
            <consortium name="Ensembl"/>
        </authorList>
    </citation>
    <scope>IDENTIFICATION</scope>
</reference>